<organism evidence="2 3">
    <name type="scientific">Streptomyces paradoxus</name>
    <dbReference type="NCBI Taxonomy" id="66375"/>
    <lineage>
        <taxon>Bacteria</taxon>
        <taxon>Bacillati</taxon>
        <taxon>Actinomycetota</taxon>
        <taxon>Actinomycetes</taxon>
        <taxon>Kitasatosporales</taxon>
        <taxon>Streptomycetaceae</taxon>
        <taxon>Streptomyces</taxon>
    </lineage>
</organism>
<reference evidence="2 3" key="1">
    <citation type="submission" date="2020-08" db="EMBL/GenBank/DDBJ databases">
        <title>Genomic Encyclopedia of Type Strains, Phase IV (KMG-IV): sequencing the most valuable type-strain genomes for metagenomic binning, comparative biology and taxonomic classification.</title>
        <authorList>
            <person name="Goeker M."/>
        </authorList>
    </citation>
    <scope>NUCLEOTIDE SEQUENCE [LARGE SCALE GENOMIC DNA]</scope>
    <source>
        <strain evidence="2 3">DSM 43350</strain>
    </source>
</reference>
<gene>
    <name evidence="2" type="ORF">HNR57_005880</name>
</gene>
<feature type="chain" id="PRO_5039065748" description="Secreted protein" evidence="1">
    <location>
        <begin position="24"/>
        <end position="286"/>
    </location>
</feature>
<evidence type="ECO:0000313" key="3">
    <source>
        <dbReference type="Proteomes" id="UP000591537"/>
    </source>
</evidence>
<evidence type="ECO:0000256" key="1">
    <source>
        <dbReference type="SAM" id="SignalP"/>
    </source>
</evidence>
<keyword evidence="3" id="KW-1185">Reference proteome</keyword>
<proteinExistence type="predicted"/>
<evidence type="ECO:0000313" key="2">
    <source>
        <dbReference type="EMBL" id="MBB6079936.1"/>
    </source>
</evidence>
<sequence length="286" mass="30669">MKPMTKLALPALAVAGGILVAVAGTSLAQGESGARAETAAPVAKAFVGDPEDPGTWRLPVETFAPTKAQTRMVSASRDELIDACMDGKGFPEWTPAPDLPDLGGTTLTDWRYGIHDAQEAQEHGYHPDPAAQKAYDDALARDKSGDTDRGALRSCVDQADGGVPRLAVSPLVNQIGGYSYQTAREAPEVQKAFQQWSECMKTKGFAYAQPMDAAEDSRFLTADKATELEKDTAVADVACRDKVNVEKTWFDAEARIQEQEISKSRAALEEQRAGIKTAVAKARALD</sequence>
<dbReference type="AlphaFoldDB" id="A0A7W9TH00"/>
<name>A0A7W9TH00_9ACTN</name>
<feature type="signal peptide" evidence="1">
    <location>
        <begin position="1"/>
        <end position="23"/>
    </location>
</feature>
<dbReference type="EMBL" id="JACHGV010000010">
    <property type="protein sequence ID" value="MBB6079936.1"/>
    <property type="molecule type" value="Genomic_DNA"/>
</dbReference>
<dbReference type="RefSeq" id="WP_184564532.1">
    <property type="nucleotide sequence ID" value="NZ_BAAARS010000021.1"/>
</dbReference>
<accession>A0A7W9TH00</accession>
<protein>
    <recommendedName>
        <fullName evidence="4">Secreted protein</fullName>
    </recommendedName>
</protein>
<keyword evidence="1" id="KW-0732">Signal</keyword>
<comment type="caution">
    <text evidence="2">The sequence shown here is derived from an EMBL/GenBank/DDBJ whole genome shotgun (WGS) entry which is preliminary data.</text>
</comment>
<evidence type="ECO:0008006" key="4">
    <source>
        <dbReference type="Google" id="ProtNLM"/>
    </source>
</evidence>
<dbReference type="Proteomes" id="UP000591537">
    <property type="component" value="Unassembled WGS sequence"/>
</dbReference>